<dbReference type="RefSeq" id="XP_008079417.1">
    <property type="nucleotide sequence ID" value="XM_008081226.1"/>
</dbReference>
<accession>S3D982</accession>
<dbReference type="Pfam" id="PF06985">
    <property type="entry name" value="HET"/>
    <property type="match status" value="1"/>
</dbReference>
<reference evidence="2 3" key="1">
    <citation type="journal article" date="2013" name="BMC Genomics">
        <title>Genomics-driven discovery of the pneumocandin biosynthetic gene cluster in the fungus Glarea lozoyensis.</title>
        <authorList>
            <person name="Chen L."/>
            <person name="Yue Q."/>
            <person name="Zhang X."/>
            <person name="Xiang M."/>
            <person name="Wang C."/>
            <person name="Li S."/>
            <person name="Che Y."/>
            <person name="Ortiz-Lopez F.J."/>
            <person name="Bills G.F."/>
            <person name="Liu X."/>
            <person name="An Z."/>
        </authorList>
    </citation>
    <scope>NUCLEOTIDE SEQUENCE [LARGE SCALE GENOMIC DNA]</scope>
    <source>
        <strain evidence="3">ATCC 20868 / MF5171</strain>
    </source>
</reference>
<evidence type="ECO:0000313" key="3">
    <source>
        <dbReference type="Proteomes" id="UP000016922"/>
    </source>
</evidence>
<dbReference type="STRING" id="1116229.S3D982"/>
<feature type="domain" description="Heterokaryon incompatibility" evidence="1">
    <location>
        <begin position="77"/>
        <end position="173"/>
    </location>
</feature>
<dbReference type="eggNOG" id="ENOG502SIXF">
    <property type="taxonomic scope" value="Eukaryota"/>
</dbReference>
<proteinExistence type="predicted"/>
<dbReference type="GeneID" id="19466331"/>
<gene>
    <name evidence="2" type="ORF">GLAREA_07278</name>
</gene>
<dbReference type="PANTHER" id="PTHR33112">
    <property type="entry name" value="DOMAIN PROTEIN, PUTATIVE-RELATED"/>
    <property type="match status" value="1"/>
</dbReference>
<dbReference type="OrthoDB" id="5125733at2759"/>
<name>S3D982_GLAL2</name>
<evidence type="ECO:0000259" key="1">
    <source>
        <dbReference type="Pfam" id="PF06985"/>
    </source>
</evidence>
<protein>
    <recommendedName>
        <fullName evidence="1">Heterokaryon incompatibility domain-containing protein</fullName>
    </recommendedName>
</protein>
<dbReference type="EMBL" id="KE145357">
    <property type="protein sequence ID" value="EPE34265.1"/>
    <property type="molecule type" value="Genomic_DNA"/>
</dbReference>
<dbReference type="AlphaFoldDB" id="S3D982"/>
<dbReference type="KEGG" id="glz:GLAREA_07278"/>
<dbReference type="InterPro" id="IPR010730">
    <property type="entry name" value="HET"/>
</dbReference>
<dbReference type="Proteomes" id="UP000016922">
    <property type="component" value="Unassembled WGS sequence"/>
</dbReference>
<dbReference type="HOGENOM" id="CLU_002639_8_3_1"/>
<organism evidence="2 3">
    <name type="scientific">Glarea lozoyensis (strain ATCC 20868 / MF5171)</name>
    <dbReference type="NCBI Taxonomy" id="1116229"/>
    <lineage>
        <taxon>Eukaryota</taxon>
        <taxon>Fungi</taxon>
        <taxon>Dikarya</taxon>
        <taxon>Ascomycota</taxon>
        <taxon>Pezizomycotina</taxon>
        <taxon>Leotiomycetes</taxon>
        <taxon>Helotiales</taxon>
        <taxon>Helotiaceae</taxon>
        <taxon>Glarea</taxon>
    </lineage>
</organism>
<dbReference type="PANTHER" id="PTHR33112:SF16">
    <property type="entry name" value="HETEROKARYON INCOMPATIBILITY DOMAIN-CONTAINING PROTEIN"/>
    <property type="match status" value="1"/>
</dbReference>
<keyword evidence="3" id="KW-1185">Reference proteome</keyword>
<evidence type="ECO:0000313" key="2">
    <source>
        <dbReference type="EMBL" id="EPE34265.1"/>
    </source>
</evidence>
<sequence length="333" mass="37996">MKNNDDIPTHLIEIGTTEWRLCHTAKEARTKRVKFVALSYRSLNVPFIRSLTSTEPHFLKRPENLCPPSTLPGCNGSCCLPRSSPEDWSYESARMTNVYANSYCTIAAAASVDPNNSLFKERSLEDILPGIAECNTTQGNVPVIGTFAILERDSWDREFKASVLQLRGWCFQERIRAPRTIHFATPQLLWECDAILQNEIFRNKFPYPRLAPTIRVPSIRQSDQNENDILASGIVFKEWANIIESYSRCALTKANDKLVTISGLTSLYHKRTNDNYFAEIWQYNLLVYLLWISGPSRNWERPYGDSIGANPAEIFNRCTSSFICSTFIFMGEP</sequence>